<dbReference type="EC" id="3.1.4.-" evidence="2"/>
<accession>A0A917DK07</accession>
<comment type="similarity">
    <text evidence="1 2">Belongs to the metallophosphoesterase superfamily. YfcE family.</text>
</comment>
<reference evidence="4" key="2">
    <citation type="submission" date="2020-09" db="EMBL/GenBank/DDBJ databases">
        <authorList>
            <person name="Sun Q."/>
            <person name="Zhou Y."/>
        </authorList>
    </citation>
    <scope>NUCLEOTIDE SEQUENCE</scope>
    <source>
        <strain evidence="4">CGMCC 1.15958</strain>
    </source>
</reference>
<gene>
    <name evidence="4" type="ORF">GCM10011514_02930</name>
</gene>
<dbReference type="InterPro" id="IPR024654">
    <property type="entry name" value="Calcineurin-like_PHP_lpxH"/>
</dbReference>
<evidence type="ECO:0000313" key="4">
    <source>
        <dbReference type="EMBL" id="GGD42380.1"/>
    </source>
</evidence>
<dbReference type="GO" id="GO:0046872">
    <property type="term" value="F:metal ion binding"/>
    <property type="evidence" value="ECO:0007669"/>
    <property type="project" value="UniProtKB-KW"/>
</dbReference>
<dbReference type="AlphaFoldDB" id="A0A917DK07"/>
<dbReference type="RefSeq" id="WP_188763916.1">
    <property type="nucleotide sequence ID" value="NZ_BMKK01000001.1"/>
</dbReference>
<comment type="caution">
    <text evidence="4">The sequence shown here is derived from an EMBL/GenBank/DDBJ whole genome shotgun (WGS) entry which is preliminary data.</text>
</comment>
<dbReference type="Proteomes" id="UP000609064">
    <property type="component" value="Unassembled WGS sequence"/>
</dbReference>
<dbReference type="GO" id="GO:0016787">
    <property type="term" value="F:hydrolase activity"/>
    <property type="evidence" value="ECO:0007669"/>
    <property type="project" value="UniProtKB-UniRule"/>
</dbReference>
<reference evidence="4" key="1">
    <citation type="journal article" date="2014" name="Int. J. Syst. Evol. Microbiol.">
        <title>Complete genome sequence of Corynebacterium casei LMG S-19264T (=DSM 44701T), isolated from a smear-ripened cheese.</title>
        <authorList>
            <consortium name="US DOE Joint Genome Institute (JGI-PGF)"/>
            <person name="Walter F."/>
            <person name="Albersmeier A."/>
            <person name="Kalinowski J."/>
            <person name="Ruckert C."/>
        </authorList>
    </citation>
    <scope>NUCLEOTIDE SEQUENCE</scope>
    <source>
        <strain evidence="4">CGMCC 1.15958</strain>
    </source>
</reference>
<dbReference type="EMBL" id="BMKK01000001">
    <property type="protein sequence ID" value="GGD42380.1"/>
    <property type="molecule type" value="Genomic_DNA"/>
</dbReference>
<evidence type="ECO:0000313" key="5">
    <source>
        <dbReference type="Proteomes" id="UP000609064"/>
    </source>
</evidence>
<dbReference type="SUPFAM" id="SSF56300">
    <property type="entry name" value="Metallo-dependent phosphatases"/>
    <property type="match status" value="1"/>
</dbReference>
<evidence type="ECO:0000259" key="3">
    <source>
        <dbReference type="Pfam" id="PF12850"/>
    </source>
</evidence>
<protein>
    <recommendedName>
        <fullName evidence="2">Phosphoesterase</fullName>
        <ecNumber evidence="2">3.1.4.-</ecNumber>
    </recommendedName>
</protein>
<feature type="domain" description="Calcineurin-like phosphoesterase" evidence="3">
    <location>
        <begin position="3"/>
        <end position="151"/>
    </location>
</feature>
<evidence type="ECO:0000256" key="1">
    <source>
        <dbReference type="ARBA" id="ARBA00008950"/>
    </source>
</evidence>
<dbReference type="Pfam" id="PF12850">
    <property type="entry name" value="Metallophos_2"/>
    <property type="match status" value="1"/>
</dbReference>
<name>A0A917DK07_9BACT</name>
<organism evidence="4 5">
    <name type="scientific">Emticicia aquatilis</name>
    <dbReference type="NCBI Taxonomy" id="1537369"/>
    <lineage>
        <taxon>Bacteria</taxon>
        <taxon>Pseudomonadati</taxon>
        <taxon>Bacteroidota</taxon>
        <taxon>Cytophagia</taxon>
        <taxon>Cytophagales</taxon>
        <taxon>Leadbetterellaceae</taxon>
        <taxon>Emticicia</taxon>
    </lineage>
</organism>
<dbReference type="NCBIfam" id="TIGR00040">
    <property type="entry name" value="yfcE"/>
    <property type="match status" value="1"/>
</dbReference>
<dbReference type="InterPro" id="IPR029052">
    <property type="entry name" value="Metallo-depent_PP-like"/>
</dbReference>
<dbReference type="Gene3D" id="3.60.21.10">
    <property type="match status" value="1"/>
</dbReference>
<proteinExistence type="inferred from homology"/>
<comment type="cofactor">
    <cofactor evidence="2">
        <name>a divalent metal cation</name>
        <dbReference type="ChEBI" id="CHEBI:60240"/>
    </cofactor>
</comment>
<evidence type="ECO:0000256" key="2">
    <source>
        <dbReference type="RuleBase" id="RU362039"/>
    </source>
</evidence>
<keyword evidence="2" id="KW-0479">Metal-binding</keyword>
<sequence>MTKIGLISDTHGFLDESVFTHFKECDEIWHAGDIGSLEIIEKLEAFKPTRFVFGNIDEKEIQWKVPENQNFTIEGLEVWMTHIGGSPPNYNPAVKKQFKIKTPDIFVCGHSHILKAMRDPKQNNMIFLNPGAAGKQGWHKMKTLLRFTLDTGKMSNLEVVELGLRGK</sequence>
<keyword evidence="5" id="KW-1185">Reference proteome</keyword>
<dbReference type="InterPro" id="IPR000979">
    <property type="entry name" value="Phosphodiesterase_MJ0936/Vps29"/>
</dbReference>